<gene>
    <name evidence="1" type="ORF">CCR87_00545</name>
</gene>
<name>A0A934WHT7_9RHOB</name>
<reference evidence="1" key="2">
    <citation type="journal article" date="2020" name="Microorganisms">
        <title>Osmotic Adaptation and Compatible Solute Biosynthesis of Phototrophic Bacteria as Revealed from Genome Analyses.</title>
        <authorList>
            <person name="Imhoff J.F."/>
            <person name="Rahn T."/>
            <person name="Kunzel S."/>
            <person name="Keller A."/>
            <person name="Neulinger S.C."/>
        </authorList>
    </citation>
    <scope>NUCLEOTIDE SEQUENCE</scope>
    <source>
        <strain evidence="1">LMG 28126</strain>
    </source>
</reference>
<dbReference type="AlphaFoldDB" id="A0A934WHT7"/>
<reference evidence="1" key="1">
    <citation type="submission" date="2017-05" db="EMBL/GenBank/DDBJ databases">
        <authorList>
            <person name="Imhoff J.F."/>
            <person name="Rahn T."/>
            <person name="Kuenzel S."/>
            <person name="Neulinger S.C."/>
        </authorList>
    </citation>
    <scope>NUCLEOTIDE SEQUENCE</scope>
    <source>
        <strain evidence="1">LMG 28126</strain>
    </source>
</reference>
<comment type="caution">
    <text evidence="1">The sequence shown here is derived from an EMBL/GenBank/DDBJ whole genome shotgun (WGS) entry which is preliminary data.</text>
</comment>
<organism evidence="1 2">
    <name type="scientific">Rhodobaculum claviforme</name>
    <dbReference type="NCBI Taxonomy" id="1549854"/>
    <lineage>
        <taxon>Bacteria</taxon>
        <taxon>Pseudomonadati</taxon>
        <taxon>Pseudomonadota</taxon>
        <taxon>Alphaproteobacteria</taxon>
        <taxon>Rhodobacterales</taxon>
        <taxon>Paracoccaceae</taxon>
        <taxon>Rhodobaculum</taxon>
    </lineage>
</organism>
<dbReference type="Proteomes" id="UP000706333">
    <property type="component" value="Unassembled WGS sequence"/>
</dbReference>
<evidence type="ECO:0000313" key="1">
    <source>
        <dbReference type="EMBL" id="MBK5925858.1"/>
    </source>
</evidence>
<protein>
    <submittedName>
        <fullName evidence="1">Uncharacterized protein</fullName>
    </submittedName>
</protein>
<accession>A0A934WHT7</accession>
<evidence type="ECO:0000313" key="2">
    <source>
        <dbReference type="Proteomes" id="UP000706333"/>
    </source>
</evidence>
<keyword evidence="2" id="KW-1185">Reference proteome</keyword>
<dbReference type="EMBL" id="NHSD01000039">
    <property type="protein sequence ID" value="MBK5925858.1"/>
    <property type="molecule type" value="Genomic_DNA"/>
</dbReference>
<sequence>PAPEGQAALALGGPGGDVATPVALADFLRALNFPDTLADAEGFRALRAALADPRAARVIRAAQDVLTLISEDGIYMDDLTPEVADPDLWRRFARGARGGPIADLGGVRDEGSLGRAATRMREDAVFRDVAHHFLRHFDRMLEALEPQLSDADILDLSETRSARAFMLLGRVTGMFG</sequence>
<feature type="non-terminal residue" evidence="1">
    <location>
        <position position="1"/>
    </location>
</feature>
<proteinExistence type="predicted"/>